<accession>A0A8H6SQW5</accession>
<sequence length="267" mass="31024">MTAPDAPSNDLPPKIHRKPMEERWEVQYKAGIEKQQRRQREQDEKREQAQRAQTQIQICYYAEEDEDPQLVQEQGLPHLPQFNPSLHPRLLHKLDLTADDEVYIYDHDSGLWSRRDVNSTFLVVSGQTLILRSLNVRSSHCQRLDQMITIYAPTTATSRSLKRKAEPQRPMADGHPRRDMALAFGNINKKTKGTGVQQRFEAEFPGVAYVKQTFYRQLQFWNNSTQAERDAALTVPRNEAGMWTNWRSGLSGYKAFNTKAKVKKEKR</sequence>
<evidence type="ECO:0000313" key="3">
    <source>
        <dbReference type="Proteomes" id="UP000613580"/>
    </source>
</evidence>
<dbReference type="Proteomes" id="UP000613580">
    <property type="component" value="Unassembled WGS sequence"/>
</dbReference>
<gene>
    <name evidence="2" type="ORF">HMN09_00842100</name>
</gene>
<dbReference type="AlphaFoldDB" id="A0A8H6SQW5"/>
<evidence type="ECO:0000313" key="2">
    <source>
        <dbReference type="EMBL" id="KAF7304400.1"/>
    </source>
</evidence>
<reference evidence="2" key="1">
    <citation type="submission" date="2020-05" db="EMBL/GenBank/DDBJ databases">
        <title>Mycena genomes resolve the evolution of fungal bioluminescence.</title>
        <authorList>
            <person name="Tsai I.J."/>
        </authorList>
    </citation>
    <scope>NUCLEOTIDE SEQUENCE</scope>
    <source>
        <strain evidence="2">110903Hualien_Pintung</strain>
    </source>
</reference>
<feature type="compositionally biased region" description="Basic and acidic residues" evidence="1">
    <location>
        <begin position="18"/>
        <end position="49"/>
    </location>
</feature>
<comment type="caution">
    <text evidence="2">The sequence shown here is derived from an EMBL/GenBank/DDBJ whole genome shotgun (WGS) entry which is preliminary data.</text>
</comment>
<dbReference type="OrthoDB" id="3051494at2759"/>
<proteinExistence type="predicted"/>
<dbReference type="EMBL" id="JACAZE010000011">
    <property type="protein sequence ID" value="KAF7304400.1"/>
    <property type="molecule type" value="Genomic_DNA"/>
</dbReference>
<feature type="region of interest" description="Disordered" evidence="1">
    <location>
        <begin position="1"/>
        <end position="49"/>
    </location>
</feature>
<organism evidence="2 3">
    <name type="scientific">Mycena chlorophos</name>
    <name type="common">Agaric fungus</name>
    <name type="synonym">Agaricus chlorophos</name>
    <dbReference type="NCBI Taxonomy" id="658473"/>
    <lineage>
        <taxon>Eukaryota</taxon>
        <taxon>Fungi</taxon>
        <taxon>Dikarya</taxon>
        <taxon>Basidiomycota</taxon>
        <taxon>Agaricomycotina</taxon>
        <taxon>Agaricomycetes</taxon>
        <taxon>Agaricomycetidae</taxon>
        <taxon>Agaricales</taxon>
        <taxon>Marasmiineae</taxon>
        <taxon>Mycenaceae</taxon>
        <taxon>Mycena</taxon>
    </lineage>
</organism>
<name>A0A8H6SQW5_MYCCL</name>
<keyword evidence="3" id="KW-1185">Reference proteome</keyword>
<protein>
    <submittedName>
        <fullName evidence="2">Uncharacterized protein</fullName>
    </submittedName>
</protein>
<evidence type="ECO:0000256" key="1">
    <source>
        <dbReference type="SAM" id="MobiDB-lite"/>
    </source>
</evidence>